<dbReference type="AlphaFoldDB" id="A0A8X6QAP6"/>
<proteinExistence type="predicted"/>
<comment type="caution">
    <text evidence="2">The sequence shown here is derived from an EMBL/GenBank/DDBJ whole genome shotgun (WGS) entry which is preliminary data.</text>
</comment>
<organism evidence="2 3">
    <name type="scientific">Nephila pilipes</name>
    <name type="common">Giant wood spider</name>
    <name type="synonym">Nephila maculata</name>
    <dbReference type="NCBI Taxonomy" id="299642"/>
    <lineage>
        <taxon>Eukaryota</taxon>
        <taxon>Metazoa</taxon>
        <taxon>Ecdysozoa</taxon>
        <taxon>Arthropoda</taxon>
        <taxon>Chelicerata</taxon>
        <taxon>Arachnida</taxon>
        <taxon>Araneae</taxon>
        <taxon>Araneomorphae</taxon>
        <taxon>Entelegynae</taxon>
        <taxon>Araneoidea</taxon>
        <taxon>Nephilidae</taxon>
        <taxon>Nephila</taxon>
    </lineage>
</organism>
<evidence type="ECO:0000313" key="3">
    <source>
        <dbReference type="Proteomes" id="UP000887013"/>
    </source>
</evidence>
<keyword evidence="3" id="KW-1185">Reference proteome</keyword>
<evidence type="ECO:0000313" key="1">
    <source>
        <dbReference type="EMBL" id="GFS38610.1"/>
    </source>
</evidence>
<sequence length="141" mass="15909">MSGLYDLSPLLETVHFSRTQRTSLMKSITPRKEQKNKATLKFDVAQDGRVVMASDCCSLQPADNTVRGFLPLLLIHIAASEVKLRDRKKTGNNQVQLNGLSLEGPKSSKKCYGSAARVSHQEMFRNRRFESCSWEAVFFID</sequence>
<name>A0A8X6QAP6_NEPPI</name>
<dbReference type="EMBL" id="BMAW01089211">
    <property type="protein sequence ID" value="GFS38610.1"/>
    <property type="molecule type" value="Genomic_DNA"/>
</dbReference>
<reference evidence="2" key="1">
    <citation type="submission" date="2020-08" db="EMBL/GenBank/DDBJ databases">
        <title>Multicomponent nature underlies the extraordinary mechanical properties of spider dragline silk.</title>
        <authorList>
            <person name="Kono N."/>
            <person name="Nakamura H."/>
            <person name="Mori M."/>
            <person name="Yoshida Y."/>
            <person name="Ohtoshi R."/>
            <person name="Malay A.D."/>
            <person name="Moran D.A.P."/>
            <person name="Tomita M."/>
            <person name="Numata K."/>
            <person name="Arakawa K."/>
        </authorList>
    </citation>
    <scope>NUCLEOTIDE SEQUENCE</scope>
</reference>
<protein>
    <submittedName>
        <fullName evidence="2">Uncharacterized protein</fullName>
    </submittedName>
</protein>
<dbReference type="EMBL" id="BMAW01030404">
    <property type="protein sequence ID" value="GFU16259.1"/>
    <property type="molecule type" value="Genomic_DNA"/>
</dbReference>
<dbReference type="Proteomes" id="UP000887013">
    <property type="component" value="Unassembled WGS sequence"/>
</dbReference>
<gene>
    <name evidence="1" type="ORF">NPIL_39811</name>
    <name evidence="2" type="ORF">NPIL_87201</name>
</gene>
<evidence type="ECO:0000313" key="2">
    <source>
        <dbReference type="EMBL" id="GFU16259.1"/>
    </source>
</evidence>
<accession>A0A8X6QAP6</accession>